<feature type="transmembrane region" description="Helical" evidence="2">
    <location>
        <begin position="249"/>
        <end position="270"/>
    </location>
</feature>
<evidence type="ECO:0008006" key="6">
    <source>
        <dbReference type="Google" id="ProtNLM"/>
    </source>
</evidence>
<feature type="transmembrane region" description="Helical" evidence="2">
    <location>
        <begin position="206"/>
        <end position="228"/>
    </location>
</feature>
<feature type="transmembrane region" description="Helical" evidence="2">
    <location>
        <begin position="179"/>
        <end position="200"/>
    </location>
</feature>
<protein>
    <recommendedName>
        <fullName evidence="6">TrbL/VirB6 plasmid conjugal transfer protein</fullName>
    </recommendedName>
</protein>
<feature type="transmembrane region" description="Helical" evidence="2">
    <location>
        <begin position="339"/>
        <end position="359"/>
    </location>
</feature>
<name>A0A1F5F7G5_9BACT</name>
<accession>A0A1F5F7G5</accession>
<organism evidence="4 5">
    <name type="scientific">Candidatus Collierbacteria bacterium RIFOXYA2_FULL_46_10</name>
    <dbReference type="NCBI Taxonomy" id="1817726"/>
    <lineage>
        <taxon>Bacteria</taxon>
        <taxon>Candidatus Collieribacteriota</taxon>
    </lineage>
</organism>
<dbReference type="EMBL" id="MFAK01000010">
    <property type="protein sequence ID" value="OGD75314.1"/>
    <property type="molecule type" value="Genomic_DNA"/>
</dbReference>
<comment type="caution">
    <text evidence="4">The sequence shown here is derived from an EMBL/GenBank/DDBJ whole genome shotgun (WGS) entry which is preliminary data.</text>
</comment>
<gene>
    <name evidence="4" type="ORF">A2228_03920</name>
</gene>
<feature type="transmembrane region" description="Helical" evidence="2">
    <location>
        <begin position="149"/>
        <end position="167"/>
    </location>
</feature>
<evidence type="ECO:0000256" key="1">
    <source>
        <dbReference type="SAM" id="MobiDB-lite"/>
    </source>
</evidence>
<feature type="chain" id="PRO_5009518519" description="TrbL/VirB6 plasmid conjugal transfer protein" evidence="3">
    <location>
        <begin position="27"/>
        <end position="508"/>
    </location>
</feature>
<evidence type="ECO:0000313" key="4">
    <source>
        <dbReference type="EMBL" id="OGD75314.1"/>
    </source>
</evidence>
<feature type="transmembrane region" description="Helical" evidence="2">
    <location>
        <begin position="414"/>
        <end position="430"/>
    </location>
</feature>
<feature type="transmembrane region" description="Helical" evidence="2">
    <location>
        <begin position="276"/>
        <end position="303"/>
    </location>
</feature>
<keyword evidence="3" id="KW-0732">Signal</keyword>
<proteinExistence type="predicted"/>
<sequence length="508" mass="55100">MKKLFALILLASSIWYLASYPPVVHAQETPASGQAGFIEYLSGAIAIQITGAKTDAGTSNQFQEISSSSPMSLAPYLAGRLGADGQKTGFLPLGGKVIANLFELPSSREYMADILDNMGLPTVNRAYAQGTGYTAMSPFLPFWKVFRNLAYSLYIIMFVVVGIMIMLRTKVNAQTIITIQSALPNLLITLILITFSYAIVGFMIDLMYFIIYFLVYLMGTVGIIGTPLKAIDRLMSYSAWGVIFEGRNSIISAVSLAIGDVLSGLGTGGFEVLGTLISWITPMYLVVALTFAIAMVKLLVVLLKSYVMIIVQLVTSPLQLLLNALPGSKAFSGWLKKTASYLIPFPVAAAMFIFSAILVGDPTQATIFKDVFNNGSANPFGINQSHEFYSTSGEKLWMPPFTLTGSVDMNTQDIMVLLGFIVFLMTPAAVKMAQDWLQVKESPYTSEAFGTLGVGVQVGSWPLKTAIGSYERQAQYRQQAKIFGNAQYNQPGTTPSAQPIGSKEPKTN</sequence>
<evidence type="ECO:0000256" key="3">
    <source>
        <dbReference type="SAM" id="SignalP"/>
    </source>
</evidence>
<keyword evidence="2" id="KW-1133">Transmembrane helix</keyword>
<evidence type="ECO:0000313" key="5">
    <source>
        <dbReference type="Proteomes" id="UP000176191"/>
    </source>
</evidence>
<feature type="region of interest" description="Disordered" evidence="1">
    <location>
        <begin position="486"/>
        <end position="508"/>
    </location>
</feature>
<feature type="compositionally biased region" description="Polar residues" evidence="1">
    <location>
        <begin position="486"/>
        <end position="499"/>
    </location>
</feature>
<keyword evidence="2" id="KW-0472">Membrane</keyword>
<dbReference type="AlphaFoldDB" id="A0A1F5F7G5"/>
<feature type="signal peptide" evidence="3">
    <location>
        <begin position="1"/>
        <end position="26"/>
    </location>
</feature>
<evidence type="ECO:0000256" key="2">
    <source>
        <dbReference type="SAM" id="Phobius"/>
    </source>
</evidence>
<reference evidence="4 5" key="1">
    <citation type="journal article" date="2016" name="Nat. Commun.">
        <title>Thousands of microbial genomes shed light on interconnected biogeochemical processes in an aquifer system.</title>
        <authorList>
            <person name="Anantharaman K."/>
            <person name="Brown C.T."/>
            <person name="Hug L.A."/>
            <person name="Sharon I."/>
            <person name="Castelle C.J."/>
            <person name="Probst A.J."/>
            <person name="Thomas B.C."/>
            <person name="Singh A."/>
            <person name="Wilkins M.J."/>
            <person name="Karaoz U."/>
            <person name="Brodie E.L."/>
            <person name="Williams K.H."/>
            <person name="Hubbard S.S."/>
            <person name="Banfield J.F."/>
        </authorList>
    </citation>
    <scope>NUCLEOTIDE SEQUENCE [LARGE SCALE GENOMIC DNA]</scope>
</reference>
<keyword evidence="2" id="KW-0812">Transmembrane</keyword>
<dbReference type="Proteomes" id="UP000176191">
    <property type="component" value="Unassembled WGS sequence"/>
</dbReference>